<protein>
    <submittedName>
        <fullName evidence="2">Uncharacterized protein</fullName>
    </submittedName>
</protein>
<dbReference type="InterPro" id="IPR028019">
    <property type="entry name" value="DUF4508"/>
</dbReference>
<evidence type="ECO:0000256" key="1">
    <source>
        <dbReference type="SAM" id="MobiDB-lite"/>
    </source>
</evidence>
<keyword evidence="3" id="KW-1185">Reference proteome</keyword>
<gene>
    <name evidence="2" type="ORF">ODALV1_LOCUS4615</name>
</gene>
<reference evidence="2 3" key="1">
    <citation type="submission" date="2024-08" db="EMBL/GenBank/DDBJ databases">
        <authorList>
            <person name="Cucini C."/>
            <person name="Frati F."/>
        </authorList>
    </citation>
    <scope>NUCLEOTIDE SEQUENCE [LARGE SCALE GENOMIC DNA]</scope>
</reference>
<accession>A0ABP1PYI1</accession>
<proteinExistence type="predicted"/>
<sequence>MSLSSGPNYSVDNQISFIVQWFRTWSELQKDDFVDILAPKLTPGGNMNGLVNGMQNLDTGAKRVSLFSCQMKLFNEWWVTWSESEKENLTTRLKESDPKFWATVQEELNGTRKKLEDDFFLSVNTMGGGGFESSNMTMNTSGQRTIEAVAEVVSTNGVNHGEGASEEESDLVENNCVNGHANGEKETEEMEAVDASG</sequence>
<dbReference type="Pfam" id="PF14969">
    <property type="entry name" value="DUF4508"/>
    <property type="match status" value="1"/>
</dbReference>
<dbReference type="PANTHER" id="PTHR16260">
    <property type="entry name" value="SIMILAR TO 1700123O20RIK PROTEIN"/>
    <property type="match status" value="1"/>
</dbReference>
<dbReference type="PANTHER" id="PTHR16260:SF3">
    <property type="entry name" value="CHROMOSOME 14 OPEN READING FRAME 119-LIKE-RELATED"/>
    <property type="match status" value="1"/>
</dbReference>
<comment type="caution">
    <text evidence="2">The sequence shown here is derived from an EMBL/GenBank/DDBJ whole genome shotgun (WGS) entry which is preliminary data.</text>
</comment>
<dbReference type="EMBL" id="CAXLJM020000014">
    <property type="protein sequence ID" value="CAL8080328.1"/>
    <property type="molecule type" value="Genomic_DNA"/>
</dbReference>
<evidence type="ECO:0000313" key="3">
    <source>
        <dbReference type="Proteomes" id="UP001642540"/>
    </source>
</evidence>
<organism evidence="2 3">
    <name type="scientific">Orchesella dallaii</name>
    <dbReference type="NCBI Taxonomy" id="48710"/>
    <lineage>
        <taxon>Eukaryota</taxon>
        <taxon>Metazoa</taxon>
        <taxon>Ecdysozoa</taxon>
        <taxon>Arthropoda</taxon>
        <taxon>Hexapoda</taxon>
        <taxon>Collembola</taxon>
        <taxon>Entomobryomorpha</taxon>
        <taxon>Entomobryoidea</taxon>
        <taxon>Orchesellidae</taxon>
        <taxon>Orchesellinae</taxon>
        <taxon>Orchesella</taxon>
    </lineage>
</organism>
<feature type="compositionally biased region" description="Acidic residues" evidence="1">
    <location>
        <begin position="186"/>
        <end position="197"/>
    </location>
</feature>
<dbReference type="Proteomes" id="UP001642540">
    <property type="component" value="Unassembled WGS sequence"/>
</dbReference>
<feature type="region of interest" description="Disordered" evidence="1">
    <location>
        <begin position="158"/>
        <end position="197"/>
    </location>
</feature>
<evidence type="ECO:0000313" key="2">
    <source>
        <dbReference type="EMBL" id="CAL8080328.1"/>
    </source>
</evidence>
<name>A0ABP1PYI1_9HEXA</name>